<dbReference type="SUPFAM" id="SSF161098">
    <property type="entry name" value="MetI-like"/>
    <property type="match status" value="1"/>
</dbReference>
<comment type="subcellular location">
    <subcellularLocation>
        <location evidence="1">Cell membrane</location>
        <topology evidence="1">Multi-pass membrane protein</topology>
    </subcellularLocation>
</comment>
<evidence type="ECO:0000313" key="10">
    <source>
        <dbReference type="EMBL" id="SVA49766.1"/>
    </source>
</evidence>
<dbReference type="InterPro" id="IPR000515">
    <property type="entry name" value="MetI-like"/>
</dbReference>
<feature type="transmembrane region" description="Helical" evidence="8">
    <location>
        <begin position="73"/>
        <end position="96"/>
    </location>
</feature>
<keyword evidence="7 8" id="KW-0472">Membrane</keyword>
<dbReference type="InterPro" id="IPR035906">
    <property type="entry name" value="MetI-like_sf"/>
</dbReference>
<feature type="transmembrane region" description="Helical" evidence="8">
    <location>
        <begin position="199"/>
        <end position="218"/>
    </location>
</feature>
<organism evidence="10">
    <name type="scientific">marine metagenome</name>
    <dbReference type="NCBI Taxonomy" id="408172"/>
    <lineage>
        <taxon>unclassified sequences</taxon>
        <taxon>metagenomes</taxon>
        <taxon>ecological metagenomes</taxon>
    </lineage>
</organism>
<feature type="transmembrane region" description="Helical" evidence="8">
    <location>
        <begin position="252"/>
        <end position="274"/>
    </location>
</feature>
<feature type="transmembrane region" description="Helical" evidence="8">
    <location>
        <begin position="108"/>
        <end position="133"/>
    </location>
</feature>
<gene>
    <name evidence="10" type="ORF">METZ01_LOCUS102620</name>
</gene>
<evidence type="ECO:0000256" key="2">
    <source>
        <dbReference type="ARBA" id="ARBA00007069"/>
    </source>
</evidence>
<dbReference type="InterPro" id="IPR051789">
    <property type="entry name" value="Bact_Polyamine_Transport"/>
</dbReference>
<keyword evidence="4" id="KW-1003">Cell membrane</keyword>
<dbReference type="PANTHER" id="PTHR43848:SF2">
    <property type="entry name" value="PUTRESCINE TRANSPORT SYSTEM PERMEASE PROTEIN POTI"/>
    <property type="match status" value="1"/>
</dbReference>
<dbReference type="GO" id="GO:0055085">
    <property type="term" value="P:transmembrane transport"/>
    <property type="evidence" value="ECO:0007669"/>
    <property type="project" value="InterPro"/>
</dbReference>
<proteinExistence type="inferred from homology"/>
<keyword evidence="5 8" id="KW-0812">Transmembrane</keyword>
<feature type="domain" description="ABC transmembrane type-1" evidence="9">
    <location>
        <begin position="73"/>
        <end position="271"/>
    </location>
</feature>
<evidence type="ECO:0000256" key="6">
    <source>
        <dbReference type="ARBA" id="ARBA00022989"/>
    </source>
</evidence>
<evidence type="ECO:0000259" key="9">
    <source>
        <dbReference type="PROSITE" id="PS50928"/>
    </source>
</evidence>
<dbReference type="PROSITE" id="PS50928">
    <property type="entry name" value="ABC_TM1"/>
    <property type="match status" value="1"/>
</dbReference>
<evidence type="ECO:0000256" key="5">
    <source>
        <dbReference type="ARBA" id="ARBA00022692"/>
    </source>
</evidence>
<evidence type="ECO:0000256" key="8">
    <source>
        <dbReference type="SAM" id="Phobius"/>
    </source>
</evidence>
<reference evidence="10" key="1">
    <citation type="submission" date="2018-05" db="EMBL/GenBank/DDBJ databases">
        <authorList>
            <person name="Lanie J.A."/>
            <person name="Ng W.-L."/>
            <person name="Kazmierczak K.M."/>
            <person name="Andrzejewski T.M."/>
            <person name="Davidsen T.M."/>
            <person name="Wayne K.J."/>
            <person name="Tettelin H."/>
            <person name="Glass J.I."/>
            <person name="Rusch D."/>
            <person name="Podicherti R."/>
            <person name="Tsui H.-C.T."/>
            <person name="Winkler M.E."/>
        </authorList>
    </citation>
    <scope>NUCLEOTIDE SEQUENCE</scope>
</reference>
<name>A0A381WB51_9ZZZZ</name>
<keyword evidence="6 8" id="KW-1133">Transmembrane helix</keyword>
<protein>
    <recommendedName>
        <fullName evidence="9">ABC transmembrane type-1 domain-containing protein</fullName>
    </recommendedName>
</protein>
<dbReference type="EMBL" id="UINC01011258">
    <property type="protein sequence ID" value="SVA49766.1"/>
    <property type="molecule type" value="Genomic_DNA"/>
</dbReference>
<dbReference type="PANTHER" id="PTHR43848">
    <property type="entry name" value="PUTRESCINE TRANSPORT SYSTEM PERMEASE PROTEIN POTI"/>
    <property type="match status" value="1"/>
</dbReference>
<evidence type="ECO:0000256" key="7">
    <source>
        <dbReference type="ARBA" id="ARBA00023136"/>
    </source>
</evidence>
<evidence type="ECO:0000256" key="1">
    <source>
        <dbReference type="ARBA" id="ARBA00004651"/>
    </source>
</evidence>
<dbReference type="Gene3D" id="1.10.3720.10">
    <property type="entry name" value="MetI-like"/>
    <property type="match status" value="1"/>
</dbReference>
<comment type="similarity">
    <text evidence="2">Belongs to the binding-protein-dependent transport system permease family. CysTW subfamily.</text>
</comment>
<dbReference type="Pfam" id="PF00528">
    <property type="entry name" value="BPD_transp_1"/>
    <property type="match status" value="1"/>
</dbReference>
<dbReference type="CDD" id="cd06261">
    <property type="entry name" value="TM_PBP2"/>
    <property type="match status" value="1"/>
</dbReference>
<evidence type="ECO:0000256" key="3">
    <source>
        <dbReference type="ARBA" id="ARBA00022448"/>
    </source>
</evidence>
<keyword evidence="3" id="KW-0813">Transport</keyword>
<feature type="transmembrane region" description="Helical" evidence="8">
    <location>
        <begin position="224"/>
        <end position="245"/>
    </location>
</feature>
<feature type="transmembrane region" description="Helical" evidence="8">
    <location>
        <begin position="25"/>
        <end position="43"/>
    </location>
</feature>
<dbReference type="AlphaFoldDB" id="A0A381WB51"/>
<evidence type="ECO:0000256" key="4">
    <source>
        <dbReference type="ARBA" id="ARBA00022475"/>
    </source>
</evidence>
<accession>A0A381WB51</accession>
<dbReference type="GO" id="GO:0005886">
    <property type="term" value="C:plasma membrane"/>
    <property type="evidence" value="ECO:0007669"/>
    <property type="project" value="UniProtKB-SubCell"/>
</dbReference>
<sequence>MTKGVAHSTAEPMGLSRWLLRGHSAVVYAFFYAPIFVLAFYSFNSSQIVGKWSGFSLRWYGDFLENENIQESIWISVKVCIASTLISVVLGTLAALSIERFRWWGQKAFDAVLYLPIIIPDVTMAVMMMVFFGEAAELFNAIPGVDLTQGVEKLVLSHVAFNISFVSVVVRARLANLDATMEEAAADLYANGWQTFRHVTLPLIMPGVLGGALLAITLSLDDVVVSSFVSAVGATPVSVYVFGMLRKGVSPLINAVSVVILAASMALVVASLVLERVTSSQKGK</sequence>